<name>A0A9P6PJN7_9FUNG</name>
<reference evidence="1" key="1">
    <citation type="journal article" date="2020" name="Fungal Divers.">
        <title>Resolving the Mortierellaceae phylogeny through synthesis of multi-gene phylogenetics and phylogenomics.</title>
        <authorList>
            <person name="Vandepol N."/>
            <person name="Liber J."/>
            <person name="Desiro A."/>
            <person name="Na H."/>
            <person name="Kennedy M."/>
            <person name="Barry K."/>
            <person name="Grigoriev I.V."/>
            <person name="Miller A.N."/>
            <person name="O'Donnell K."/>
            <person name="Stajich J.E."/>
            <person name="Bonito G."/>
        </authorList>
    </citation>
    <scope>NUCLEOTIDE SEQUENCE</scope>
    <source>
        <strain evidence="1">KOD948</strain>
    </source>
</reference>
<evidence type="ECO:0000313" key="2">
    <source>
        <dbReference type="Proteomes" id="UP000726737"/>
    </source>
</evidence>
<feature type="non-terminal residue" evidence="1">
    <location>
        <position position="364"/>
    </location>
</feature>
<gene>
    <name evidence="1" type="ORF">BG011_002355</name>
</gene>
<proteinExistence type="predicted"/>
<dbReference type="EMBL" id="JAAAJA010001731">
    <property type="protein sequence ID" value="KAG0246755.1"/>
    <property type="molecule type" value="Genomic_DNA"/>
</dbReference>
<keyword evidence="2" id="KW-1185">Reference proteome</keyword>
<sequence>PLQPVTLKVNQYLGSIVSTEDVTPGWYWIVVCVSFKDVDLGKLDTLSLDMIISDEALNTYTMDRTCKTILDKDEVQRIPKDDFTRLRLHRQVAVSVHGVDTHLAFILTANAGSNIADPLPSFELHYLELWASDYQPSAGVGDHVIYGDGVPDEIIRVGAGCDTSISGSLGVKACDLSVPESHAVTIHFTPGQAHIEVWDLKQSKDKCVIGQPYQHLEPCARASFPVSPDITHPVANYHLGVMIGISSSGSQVAVSCLEKADDHFPMTFFQSSPIAPADMDLSLPWTLERVDRGCKDLVEFYGDGMFHTCDIENSQENERFFTFAGTSFNVYSINGPWTQLYSLELMQDIDDWEPPAWALYQSLR</sequence>
<organism evidence="1 2">
    <name type="scientific">Mortierella polycephala</name>
    <dbReference type="NCBI Taxonomy" id="41804"/>
    <lineage>
        <taxon>Eukaryota</taxon>
        <taxon>Fungi</taxon>
        <taxon>Fungi incertae sedis</taxon>
        <taxon>Mucoromycota</taxon>
        <taxon>Mortierellomycotina</taxon>
        <taxon>Mortierellomycetes</taxon>
        <taxon>Mortierellales</taxon>
        <taxon>Mortierellaceae</taxon>
        <taxon>Mortierella</taxon>
    </lineage>
</organism>
<comment type="caution">
    <text evidence="1">The sequence shown here is derived from an EMBL/GenBank/DDBJ whole genome shotgun (WGS) entry which is preliminary data.</text>
</comment>
<feature type="non-terminal residue" evidence="1">
    <location>
        <position position="1"/>
    </location>
</feature>
<dbReference type="Proteomes" id="UP000726737">
    <property type="component" value="Unassembled WGS sequence"/>
</dbReference>
<evidence type="ECO:0000313" key="1">
    <source>
        <dbReference type="EMBL" id="KAG0246755.1"/>
    </source>
</evidence>
<dbReference type="OrthoDB" id="2449151at2759"/>
<protein>
    <submittedName>
        <fullName evidence="1">Uncharacterized protein</fullName>
    </submittedName>
</protein>
<dbReference type="AlphaFoldDB" id="A0A9P6PJN7"/>
<accession>A0A9P6PJN7</accession>